<feature type="compositionally biased region" description="Low complexity" evidence="1">
    <location>
        <begin position="81"/>
        <end position="94"/>
    </location>
</feature>
<accession>A0A8K0THE1</accession>
<feature type="region of interest" description="Disordered" evidence="1">
    <location>
        <begin position="557"/>
        <end position="627"/>
    </location>
</feature>
<dbReference type="EMBL" id="JAGPXD010000002">
    <property type="protein sequence ID" value="KAH7366711.1"/>
    <property type="molecule type" value="Genomic_DNA"/>
</dbReference>
<sequence>MAQPKWLAKGFVKDSEDEEDDEEGEALTSQGLASELPQASGAHQIQHQNTEDVQTGDIWDVPLSPREQPNIADSLQNAEVDQTLPQSSPLSSLPDTDELFDSQYASALPAKSRGNIATRLFQGGDRNASPDPLLDTNDDLSGGHSQSVGFGPQPVAHEGGEEATQLSLQHSPTLPSALSTSKTSGPTRIVAPDPITKQATSRSLRPRKPIQQNPYLIESAQYSKALKDHGLRPVRMYREENGRQGQPSREEKSPDREFQEESQNTVGGDSGAGWEERSSTPRGSARSSYSISDLHVFDPSSLRELPPSSNTSTILSRHSNTPATHDTNPTSPVVSDDEELPSIDDILRQPKRTASKKRLQPPTGSLVLKRRRRSKIATPRLTEPSLDTASEGLPSPSPSKQDRALQRIAVDLPRRAVTPERGAGVIDLTMQDSIDQNPTDDDGSSTAESGSDIIQYRQRARGVLPASHFRLDRATEQGRHQQKQLARQHDGLLDSTQKRGVAIKKTANRRPQQEPTFASGLEDDSSESDSPPARQLEARPVARDIAYSSEEDGILGLASPDERASSSPSRQVSRKVGNTERLTQSRITRHLTRDPGSLTGGPRTAQAKPRGHQKRAKAPRRRLPRVPAPRLGILDVIDSDAPNFLKIAARTATSKTGKGRSSPTRKTIFFATRKDQIDAGTRLLDWKQGRIKPRAHLPTPPKLAAASTSNVALARSLSGSRQRLPSLSGTRLPMPLGSSCHSEGATGHSPVAHRAPPNPRQPVIRQRRQKRTKSIARPAQFEDDSAGQPVRLAFDKQKRVLDTLYRHSNRLSAPPSVSTSTSVLGPPTAVFEPPPALFRKSRPRKTTAPSRVDTTSAQYIHAHDPLPTTQHVSVHDPLPTVHPETIKSNKLPDNVLSGLGPYGTQFTHHFEVFPLQKGIYFHEDTLLGNGCVQASTDPSLAQKISHTRPRVFSSVNGQLLRWGAWTDTVSSELGLLVDAISDDLTRPSHEPRIDAAASAAFIWKYIQDALTVSDETQLRAFMSRVHETMSDLLDRLDEGSTCDDSARQMVTIEVLSHCLAAVTSTLTICRHRNADFSDQSRMESLVARLSMACVSRLLGVGSQHVVSFYEDCQTLSFRERGIRPDSVLIQAWVLLMQSLGKLRIPRRGFWDVLYSVLIQPQHKTCSDARVFEELWRSVFVLLPLCEFDDLGMVMPGLRHELAMEGWALPQLIIRRVFELYQTNNRQESSFNGYARALIARCHYLVDEWGWVTCSGVIGTIFDFFASTKLSHLRNEEARSSPAFLEHLHLSPSLRVEAGDVCFHVFLKLVAVAINRLASQKADKHIKNLVTRILPNHNRQYSKEHDVHQHDLAALRNHHDLFCTLFWASPPDHRPQLSHLEGLVAPVSSHKEACLISLRAWSQLARFLASKGDGASFHPLFRWQAQMFQQLLYQYDSIDQDIQQQLQDLTKRSGPGITHDLTRAVIASNKAATMEVLQTSVALSLDVAKHAGSAELALLSGNYLQLGQVYQHFAVPTAESPWSIYRDAATIIDTLLSRIERTLPSSSCHDSDRASLDNIIMLVDDNLSAGFFRLARRMARGDGDLADFLRLDTVATTILERTVAVAGRLAATMIRCETMRLSQCFQPGTHCLFDKLPKHLSLHQRRYLPLFLAEVLKHGAFDLSDVHISTLQLWLQSLVKPQKHLMYEGQFAVALKNQGATFVSASFRQPMTLLSYDSSRRQFEETLSWMRQTLQTSSEEEKKRFIPLCSSALTATMEQIERDLGLNDLDGGEHDVYVGFVRRIISLVKSYGAGICAVPNFFYQVTREYSPPELDPQLLVAQVQSYGMRLSEGDTRAAPQLFSFLYHNFKQAVLSGKLSRQVMMLQKGMKQEAIMAFSMGTMLPAILLATLSKQEAFVVFDVFCEALCLRLTKSSAPCAIPGSNIDSVAQLVRAISNWVAATRSKTSDKLQPEQLHLFRKMMLVLNSLQPALECLSLLSDVGGNSWSDLEIALRDVHSWAGTAALYLQCRYIPGSGVVDGKELLSACTIDAPWEMTGVGSLAEVLVQDVSKTWSHNADSITIQAPARPLSSTQSLPSQGIRKPVWNTEELVWTLEEQLSTWVAWWARCQRLAEVETEFYLPEFHPW</sequence>
<evidence type="ECO:0000313" key="2">
    <source>
        <dbReference type="EMBL" id="KAH7366711.1"/>
    </source>
</evidence>
<dbReference type="InterPro" id="IPR019021">
    <property type="entry name" value="Mms22"/>
</dbReference>
<feature type="region of interest" description="Disordered" evidence="1">
    <location>
        <begin position="811"/>
        <end position="852"/>
    </location>
</feature>
<feature type="compositionally biased region" description="Polar residues" evidence="1">
    <location>
        <begin position="41"/>
        <end position="53"/>
    </location>
</feature>
<evidence type="ECO:0000256" key="1">
    <source>
        <dbReference type="SAM" id="MobiDB-lite"/>
    </source>
</evidence>
<dbReference type="GO" id="GO:0035361">
    <property type="term" value="C:Cul8-RING ubiquitin ligase complex"/>
    <property type="evidence" value="ECO:0007669"/>
    <property type="project" value="TreeGrafter"/>
</dbReference>
<feature type="compositionally biased region" description="Basic residues" evidence="1">
    <location>
        <begin position="609"/>
        <end position="624"/>
    </location>
</feature>
<keyword evidence="3" id="KW-1185">Reference proteome</keyword>
<organism evidence="2 3">
    <name type="scientific">Plectosphaerella cucumerina</name>
    <dbReference type="NCBI Taxonomy" id="40658"/>
    <lineage>
        <taxon>Eukaryota</taxon>
        <taxon>Fungi</taxon>
        <taxon>Dikarya</taxon>
        <taxon>Ascomycota</taxon>
        <taxon>Pezizomycotina</taxon>
        <taxon>Sordariomycetes</taxon>
        <taxon>Hypocreomycetidae</taxon>
        <taxon>Glomerellales</taxon>
        <taxon>Plectosphaerellaceae</taxon>
        <taxon>Plectosphaerella</taxon>
    </lineage>
</organism>
<feature type="compositionally biased region" description="Polar residues" evidence="1">
    <location>
        <begin position="164"/>
        <end position="186"/>
    </location>
</feature>
<dbReference type="OrthoDB" id="2386201at2759"/>
<feature type="compositionally biased region" description="Basic residues" evidence="1">
    <location>
        <begin position="349"/>
        <end position="359"/>
    </location>
</feature>
<proteinExistence type="predicted"/>
<feature type="compositionally biased region" description="Low complexity" evidence="1">
    <location>
        <begin position="811"/>
        <end position="824"/>
    </location>
</feature>
<feature type="compositionally biased region" description="Acidic residues" evidence="1">
    <location>
        <begin position="15"/>
        <end position="25"/>
    </location>
</feature>
<feature type="compositionally biased region" description="Polar residues" evidence="1">
    <location>
        <begin position="714"/>
        <end position="729"/>
    </location>
</feature>
<comment type="caution">
    <text evidence="2">The sequence shown here is derived from an EMBL/GenBank/DDBJ whole genome shotgun (WGS) entry which is preliminary data.</text>
</comment>
<evidence type="ECO:0000313" key="3">
    <source>
        <dbReference type="Proteomes" id="UP000813385"/>
    </source>
</evidence>
<dbReference type="Proteomes" id="UP000813385">
    <property type="component" value="Unassembled WGS sequence"/>
</dbReference>
<gene>
    <name evidence="2" type="ORF">B0T11DRAFT_251659</name>
</gene>
<feature type="compositionally biased region" description="Polar residues" evidence="1">
    <location>
        <begin position="71"/>
        <end position="80"/>
    </location>
</feature>
<reference evidence="2" key="1">
    <citation type="journal article" date="2021" name="Nat. Commun.">
        <title>Genetic determinants of endophytism in the Arabidopsis root mycobiome.</title>
        <authorList>
            <person name="Mesny F."/>
            <person name="Miyauchi S."/>
            <person name="Thiergart T."/>
            <person name="Pickel B."/>
            <person name="Atanasova L."/>
            <person name="Karlsson M."/>
            <person name="Huettel B."/>
            <person name="Barry K.W."/>
            <person name="Haridas S."/>
            <person name="Chen C."/>
            <person name="Bauer D."/>
            <person name="Andreopoulos W."/>
            <person name="Pangilinan J."/>
            <person name="LaButti K."/>
            <person name="Riley R."/>
            <person name="Lipzen A."/>
            <person name="Clum A."/>
            <person name="Drula E."/>
            <person name="Henrissat B."/>
            <person name="Kohler A."/>
            <person name="Grigoriev I.V."/>
            <person name="Martin F.M."/>
            <person name="Hacquard S."/>
        </authorList>
    </citation>
    <scope>NUCLEOTIDE SEQUENCE</scope>
    <source>
        <strain evidence="2">MPI-CAGE-AT-0016</strain>
    </source>
</reference>
<dbReference type="Pfam" id="PF09462">
    <property type="entry name" value="Mus7"/>
    <property type="match status" value="1"/>
</dbReference>
<protein>
    <submittedName>
        <fullName evidence="2">Mus7/MMS22 family-domain-containing protein</fullName>
    </submittedName>
</protein>
<feature type="compositionally biased region" description="Basic and acidic residues" evidence="1">
    <location>
        <begin position="225"/>
        <end position="259"/>
    </location>
</feature>
<dbReference type="GO" id="GO:0031297">
    <property type="term" value="P:replication fork processing"/>
    <property type="evidence" value="ECO:0007669"/>
    <property type="project" value="InterPro"/>
</dbReference>
<dbReference type="GO" id="GO:0005634">
    <property type="term" value="C:nucleus"/>
    <property type="evidence" value="ECO:0007669"/>
    <property type="project" value="InterPro"/>
</dbReference>
<feature type="compositionally biased region" description="Polar residues" evidence="1">
    <location>
        <begin position="280"/>
        <end position="291"/>
    </location>
</feature>
<feature type="region of interest" description="Disordered" evidence="1">
    <location>
        <begin position="1"/>
        <end position="450"/>
    </location>
</feature>
<feature type="region of interest" description="Disordered" evidence="1">
    <location>
        <begin position="474"/>
        <end position="540"/>
    </location>
</feature>
<dbReference type="PANTHER" id="PTHR28122:SF1">
    <property type="entry name" value="E3 UBIQUITIN-PROTEIN LIGASE SUBSTRATE RECEPTOR MMS22"/>
    <property type="match status" value="1"/>
</dbReference>
<feature type="compositionally biased region" description="Polar residues" evidence="1">
    <location>
        <begin position="307"/>
        <end position="333"/>
    </location>
</feature>
<dbReference type="GO" id="GO:0000724">
    <property type="term" value="P:double-strand break repair via homologous recombination"/>
    <property type="evidence" value="ECO:0007669"/>
    <property type="project" value="TreeGrafter"/>
</dbReference>
<feature type="region of interest" description="Disordered" evidence="1">
    <location>
        <begin position="714"/>
        <end position="767"/>
    </location>
</feature>
<name>A0A8K0THE1_9PEZI</name>
<dbReference type="PANTHER" id="PTHR28122">
    <property type="entry name" value="E3 UBIQUITIN-PROTEIN LIGASE SUBSTRATE RECEPTOR MMS22"/>
    <property type="match status" value="1"/>
</dbReference>